<reference evidence="1 2" key="1">
    <citation type="submission" date="2017-06" db="EMBL/GenBank/DDBJ databases">
        <authorList>
            <person name="Kim H.J."/>
            <person name="Triplett B.A."/>
        </authorList>
    </citation>
    <scope>NUCLEOTIDE SEQUENCE [LARGE SCALE GENOMIC DNA]</scope>
    <source>
        <strain evidence="1 2">DSM 29150</strain>
    </source>
</reference>
<dbReference type="RefSeq" id="WP_089381568.1">
    <property type="nucleotide sequence ID" value="NZ_FZNT01000005.1"/>
</dbReference>
<sequence length="348" mass="38175">MKNLKLYITTLIIVLFVTINSTAQVGIGTTTPHASSMLDIQSPDNNKGVLVPRMNSTLRAAIPSPANGLLVFDTETKSFWYYNVDTWKELVGEATLSDTDGDTKIEVENVTDTDPNGDEINFTTRGAERMKIDANGVVFMGDSISGNYTKVTTDGSLSYIGNATRWDDLKVPVNSVKIKNTTEGAAWGSFLGNTLLLWFKNQSDQNKESDIVFTVQMPHGWKEGTKIYPHVHWTTKDGAPMATRVAWGLEYTWVKVGEVFGATTTITGNTVAAPNTGDIANYEHVITRIGTDGINGDGKTLSSMLVCRLFRNSSDSANDTYTGEAGLLEIDFHYQIDSDGSNEEYTKY</sequence>
<evidence type="ECO:0000313" key="1">
    <source>
        <dbReference type="EMBL" id="SNR54935.1"/>
    </source>
</evidence>
<accession>A0A238X7A4</accession>
<evidence type="ECO:0000313" key="2">
    <source>
        <dbReference type="Proteomes" id="UP000198384"/>
    </source>
</evidence>
<dbReference type="AlphaFoldDB" id="A0A238X7A4"/>
<proteinExistence type="predicted"/>
<organism evidence="1 2">
    <name type="scientific">Lutibacter agarilyticus</name>
    <dbReference type="NCBI Taxonomy" id="1109740"/>
    <lineage>
        <taxon>Bacteria</taxon>
        <taxon>Pseudomonadati</taxon>
        <taxon>Bacteroidota</taxon>
        <taxon>Flavobacteriia</taxon>
        <taxon>Flavobacteriales</taxon>
        <taxon>Flavobacteriaceae</taxon>
        <taxon>Lutibacter</taxon>
    </lineage>
</organism>
<gene>
    <name evidence="1" type="ORF">SAMN06265371_10562</name>
</gene>
<protein>
    <submittedName>
        <fullName evidence="1">Uncharacterized protein</fullName>
    </submittedName>
</protein>
<dbReference type="Proteomes" id="UP000198384">
    <property type="component" value="Unassembled WGS sequence"/>
</dbReference>
<keyword evidence="2" id="KW-1185">Reference proteome</keyword>
<dbReference type="EMBL" id="FZNT01000005">
    <property type="protein sequence ID" value="SNR54935.1"/>
    <property type="molecule type" value="Genomic_DNA"/>
</dbReference>
<name>A0A238X7A4_9FLAO</name>
<dbReference type="OrthoDB" id="9798299at2"/>